<organism evidence="2 3">
    <name type="scientific">Actinacidiphila alni</name>
    <dbReference type="NCBI Taxonomy" id="380248"/>
    <lineage>
        <taxon>Bacteria</taxon>
        <taxon>Bacillati</taxon>
        <taxon>Actinomycetota</taxon>
        <taxon>Actinomycetes</taxon>
        <taxon>Kitasatosporales</taxon>
        <taxon>Streptomycetaceae</taxon>
        <taxon>Actinacidiphila</taxon>
    </lineage>
</organism>
<dbReference type="EMBL" id="FONG01000018">
    <property type="protein sequence ID" value="SFF54205.1"/>
    <property type="molecule type" value="Genomic_DNA"/>
</dbReference>
<evidence type="ECO:0000313" key="3">
    <source>
        <dbReference type="Proteomes" id="UP000199323"/>
    </source>
</evidence>
<dbReference type="Proteomes" id="UP000199323">
    <property type="component" value="Unassembled WGS sequence"/>
</dbReference>
<protein>
    <submittedName>
        <fullName evidence="2">Uncharacterized protein</fullName>
    </submittedName>
</protein>
<evidence type="ECO:0000256" key="1">
    <source>
        <dbReference type="SAM" id="MobiDB-lite"/>
    </source>
</evidence>
<accession>A0A1I2JH75</accession>
<feature type="region of interest" description="Disordered" evidence="1">
    <location>
        <begin position="30"/>
        <end position="52"/>
    </location>
</feature>
<dbReference type="AlphaFoldDB" id="A0A1I2JH75"/>
<evidence type="ECO:0000313" key="2">
    <source>
        <dbReference type="EMBL" id="SFF54205.1"/>
    </source>
</evidence>
<dbReference type="RefSeq" id="WP_322936244.1">
    <property type="nucleotide sequence ID" value="NZ_FONG01000018.1"/>
</dbReference>
<gene>
    <name evidence="2" type="ORF">SAMN05216251_11841</name>
</gene>
<dbReference type="STRING" id="380248.SAMN05216251_11841"/>
<keyword evidence="3" id="KW-1185">Reference proteome</keyword>
<name>A0A1I2JH75_9ACTN</name>
<proteinExistence type="predicted"/>
<reference evidence="2 3" key="1">
    <citation type="submission" date="2016-10" db="EMBL/GenBank/DDBJ databases">
        <authorList>
            <person name="de Groot N.N."/>
        </authorList>
    </citation>
    <scope>NUCLEOTIDE SEQUENCE [LARGE SCALE GENOMIC DNA]</scope>
    <source>
        <strain evidence="2 3">CGMCC 4.3510</strain>
    </source>
</reference>
<sequence>MKFPPRMRVKLAVQRPKALRLGRALRQRLDTGGAGESAARDQDEPTSGLRLLPWQGPEGKPCYLSTNDQNSFMSRMADNMEAVQIGLGEDLLDHVSKVLAQTVTSETELRNLINSLCQALRDALRVAESRGDRLPRADDDASAIAARVAIDREFVR</sequence>